<keyword evidence="9 16" id="KW-0378">Hydrolase</keyword>
<feature type="compositionally biased region" description="Low complexity" evidence="17">
    <location>
        <begin position="30"/>
        <end position="40"/>
    </location>
</feature>
<evidence type="ECO:0000256" key="6">
    <source>
        <dbReference type="ARBA" id="ARBA00022705"/>
    </source>
</evidence>
<dbReference type="InterPro" id="IPR012337">
    <property type="entry name" value="RNaseH-like_sf"/>
</dbReference>
<dbReference type="InterPro" id="IPR043502">
    <property type="entry name" value="DNA/RNA_pol_sf"/>
</dbReference>
<comment type="similarity">
    <text evidence="1 16">Belongs to the DNA polymerase type-A family.</text>
</comment>
<proteinExistence type="inferred from homology"/>
<dbReference type="InterPro" id="IPR018320">
    <property type="entry name" value="DNA_polymerase_1"/>
</dbReference>
<dbReference type="GO" id="GO:0006261">
    <property type="term" value="P:DNA-templated DNA replication"/>
    <property type="evidence" value="ECO:0007669"/>
    <property type="project" value="UniProtKB-UniRule"/>
</dbReference>
<dbReference type="CDD" id="cd09898">
    <property type="entry name" value="H3TH_53EXO"/>
    <property type="match status" value="1"/>
</dbReference>
<dbReference type="GO" id="GO:0008409">
    <property type="term" value="F:5'-3' exonuclease activity"/>
    <property type="evidence" value="ECO:0007669"/>
    <property type="project" value="UniProtKB-UniRule"/>
</dbReference>
<dbReference type="Gene3D" id="1.10.150.20">
    <property type="entry name" value="5' to 3' exonuclease, C-terminal subdomain"/>
    <property type="match status" value="2"/>
</dbReference>
<dbReference type="InterPro" id="IPR002421">
    <property type="entry name" value="5-3_exonuclease"/>
</dbReference>
<gene>
    <name evidence="16" type="primary">polA</name>
    <name evidence="21" type="ORF">THTE_1702</name>
</gene>
<evidence type="ECO:0000256" key="13">
    <source>
        <dbReference type="ARBA" id="ARBA00023204"/>
    </source>
</evidence>
<dbReference type="InterPro" id="IPR036279">
    <property type="entry name" value="5-3_exonuclease_C_sf"/>
</dbReference>
<dbReference type="GO" id="GO:0006302">
    <property type="term" value="P:double-strand break repair"/>
    <property type="evidence" value="ECO:0007669"/>
    <property type="project" value="TreeGrafter"/>
</dbReference>
<evidence type="ECO:0000256" key="5">
    <source>
        <dbReference type="ARBA" id="ARBA00022695"/>
    </source>
</evidence>
<keyword evidence="7" id="KW-0540">Nuclease</keyword>
<dbReference type="InterPro" id="IPR020046">
    <property type="entry name" value="5-3_exonucl_a-hlix_arch_N"/>
</dbReference>
<dbReference type="InterPro" id="IPR002562">
    <property type="entry name" value="3'-5'_exonuclease_dom"/>
</dbReference>
<name>A0A286REB0_9BACT</name>
<evidence type="ECO:0000313" key="22">
    <source>
        <dbReference type="Proteomes" id="UP000215086"/>
    </source>
</evidence>
<dbReference type="FunFam" id="1.10.150.20:FF:000002">
    <property type="entry name" value="DNA polymerase I"/>
    <property type="match status" value="1"/>
</dbReference>
<dbReference type="FunFam" id="1.10.150.20:FF:000003">
    <property type="entry name" value="DNA polymerase I"/>
    <property type="match status" value="1"/>
</dbReference>
<dbReference type="EMBL" id="CP018477">
    <property type="protein sequence ID" value="ASV74304.1"/>
    <property type="molecule type" value="Genomic_DNA"/>
</dbReference>
<dbReference type="PANTHER" id="PTHR10133">
    <property type="entry name" value="DNA POLYMERASE I"/>
    <property type="match status" value="1"/>
</dbReference>
<keyword evidence="11 16" id="KW-0239">DNA-directed DNA polymerase</keyword>
<dbReference type="OrthoDB" id="9806424at2"/>
<dbReference type="NCBIfam" id="TIGR00593">
    <property type="entry name" value="pola"/>
    <property type="match status" value="1"/>
</dbReference>
<sequence length="945" mass="106588">MTPTQELTPDLFQQASQEGLTPAQTEDVLTATSTPSPATTHESDELFRGKRVFVVDAHSLIHQLFHALPEMTAPDGRPVNAVFGFVRDMIHLLTRYKPDFLICAFDAKEPSFRKEIYAEYKAHRPELDADIIPQIELIEQFLEALGIPVLRRPGFEADDIMATLASIVEAQGGECVLVTNDKDCRQLITDRVKLLNLRKETYIDREALLREWGVTPEQVVDFQALVGDSSDNVPGVPLIGPKAAQELLQRYGTLEALYEHLAELPPGKKRDNLETYREQAFLSRELVRLRRDVPLDLQPQELTLKPVQIDRAIELCRQLGFRRLIADLQKLAPQQESPPTPPQAISYRYHVVQTTRELKDLAGRLAQANAMSLDTETTDIRPRWADLVGISLAAEPQEGYYIPILTPEGSPALSLQDVLIHLGPILGNKQIAKIGQNLKYDLVVLRSCGFDVQGLGFDCMLADYLLDPGSRSHSLDEQAARLLGHETIKISELIGTGRKQKQMNEVAIEDIARYAVQDAILPWHLKQKLEPQLEREELAKLFADVEMPLVEILAEMEYYGIRVDTERLRKLGEEFERRMQILEEEIYQLAGQRFNIGSPKQLQEILFDKLQFPSSKKTKTGISTDSEVLEELAAIHPLPAKIIDYRQYAKLKNTYVEGLATMVCPRTGRVHASFHQAVTATGRLSCSDPNLQNIPVRTEEGREIRSAFVAEEGWRLISADYSQIELRMLAHFSQDERLCEAFHRDEDIHTAVAAEVFGVPPTQVTPEMRRKAKAVNFGVIYGQTPFGLAKQLRISKEEAAAFIDAYFARYPGIDRFLLGVLQECRRQGFVRTILGRKRRISGVREHPTRQRNLPERTAINTVVQGSAADLIKLAMIRVRNALREAGLAARMILQVHDELVFECPADEVSATARLVRQEMESVMKLNVPLKVDVGAGPNWNDMEPV</sequence>
<dbReference type="Gene3D" id="3.30.70.370">
    <property type="match status" value="1"/>
</dbReference>
<dbReference type="CDD" id="cd08637">
    <property type="entry name" value="DNA_pol_A_pol_I_C"/>
    <property type="match status" value="1"/>
</dbReference>
<evidence type="ECO:0000256" key="8">
    <source>
        <dbReference type="ARBA" id="ARBA00022763"/>
    </source>
</evidence>
<dbReference type="AlphaFoldDB" id="A0A286REB0"/>
<organism evidence="21 22">
    <name type="scientific">Thermogutta terrifontis</name>
    <dbReference type="NCBI Taxonomy" id="1331910"/>
    <lineage>
        <taxon>Bacteria</taxon>
        <taxon>Pseudomonadati</taxon>
        <taxon>Planctomycetota</taxon>
        <taxon>Planctomycetia</taxon>
        <taxon>Pirellulales</taxon>
        <taxon>Thermoguttaceae</taxon>
        <taxon>Thermogutta</taxon>
    </lineage>
</organism>
<keyword evidence="12 16" id="KW-0238">DNA-binding</keyword>
<dbReference type="GO" id="GO:0003677">
    <property type="term" value="F:DNA binding"/>
    <property type="evidence" value="ECO:0007669"/>
    <property type="project" value="UniProtKB-UniRule"/>
</dbReference>
<keyword evidence="6 16" id="KW-0235">DNA replication</keyword>
<keyword evidence="13 16" id="KW-0234">DNA repair</keyword>
<keyword evidence="8 16" id="KW-0227">DNA damage</keyword>
<dbReference type="PANTHER" id="PTHR10133:SF27">
    <property type="entry name" value="DNA POLYMERASE NU"/>
    <property type="match status" value="1"/>
</dbReference>
<comment type="catalytic activity">
    <reaction evidence="14 16">
        <text>DNA(n) + a 2'-deoxyribonucleoside 5'-triphosphate = DNA(n+1) + diphosphate</text>
        <dbReference type="Rhea" id="RHEA:22508"/>
        <dbReference type="Rhea" id="RHEA-COMP:17339"/>
        <dbReference type="Rhea" id="RHEA-COMP:17340"/>
        <dbReference type="ChEBI" id="CHEBI:33019"/>
        <dbReference type="ChEBI" id="CHEBI:61560"/>
        <dbReference type="ChEBI" id="CHEBI:173112"/>
        <dbReference type="EC" id="2.7.7.7"/>
    </reaction>
</comment>
<evidence type="ECO:0000256" key="9">
    <source>
        <dbReference type="ARBA" id="ARBA00022801"/>
    </source>
</evidence>
<evidence type="ECO:0000256" key="2">
    <source>
        <dbReference type="ARBA" id="ARBA00012417"/>
    </source>
</evidence>
<dbReference type="SMART" id="SM00474">
    <property type="entry name" value="35EXOc"/>
    <property type="match status" value="1"/>
</dbReference>
<dbReference type="Pfam" id="PF01612">
    <property type="entry name" value="DNA_pol_A_exo1"/>
    <property type="match status" value="1"/>
</dbReference>
<dbReference type="InterPro" id="IPR020045">
    <property type="entry name" value="DNA_polI_H3TH"/>
</dbReference>
<dbReference type="SMART" id="SM00279">
    <property type="entry name" value="HhH2"/>
    <property type="match status" value="1"/>
</dbReference>
<evidence type="ECO:0000256" key="14">
    <source>
        <dbReference type="ARBA" id="ARBA00049244"/>
    </source>
</evidence>
<dbReference type="PRINTS" id="PR00868">
    <property type="entry name" value="DNAPOLI"/>
</dbReference>
<evidence type="ECO:0000259" key="19">
    <source>
        <dbReference type="SMART" id="SM00475"/>
    </source>
</evidence>
<dbReference type="Pfam" id="PF00476">
    <property type="entry name" value="DNA_pol_A"/>
    <property type="match status" value="1"/>
</dbReference>
<evidence type="ECO:0000256" key="3">
    <source>
        <dbReference type="ARBA" id="ARBA00020311"/>
    </source>
</evidence>
<evidence type="ECO:0000256" key="10">
    <source>
        <dbReference type="ARBA" id="ARBA00022839"/>
    </source>
</evidence>
<evidence type="ECO:0000256" key="11">
    <source>
        <dbReference type="ARBA" id="ARBA00022932"/>
    </source>
</evidence>
<evidence type="ECO:0000256" key="1">
    <source>
        <dbReference type="ARBA" id="ARBA00007705"/>
    </source>
</evidence>
<feature type="domain" description="5'-3' exonuclease" evidence="19">
    <location>
        <begin position="50"/>
        <end position="305"/>
    </location>
</feature>
<feature type="domain" description="DNA-directed DNA polymerase family A palm" evidence="20">
    <location>
        <begin position="701"/>
        <end position="907"/>
    </location>
</feature>
<dbReference type="InterPro" id="IPR002298">
    <property type="entry name" value="DNA_polymerase_A"/>
</dbReference>
<evidence type="ECO:0000256" key="4">
    <source>
        <dbReference type="ARBA" id="ARBA00022679"/>
    </source>
</evidence>
<evidence type="ECO:0000256" key="17">
    <source>
        <dbReference type="SAM" id="MobiDB-lite"/>
    </source>
</evidence>
<dbReference type="SMART" id="SM00475">
    <property type="entry name" value="53EXOc"/>
    <property type="match status" value="1"/>
</dbReference>
<evidence type="ECO:0000259" key="18">
    <source>
        <dbReference type="SMART" id="SM00474"/>
    </source>
</evidence>
<dbReference type="CDD" id="cd09859">
    <property type="entry name" value="PIN_53EXO"/>
    <property type="match status" value="1"/>
</dbReference>
<evidence type="ECO:0000259" key="20">
    <source>
        <dbReference type="SMART" id="SM00482"/>
    </source>
</evidence>
<dbReference type="InterPro" id="IPR029060">
    <property type="entry name" value="PIN-like_dom_sf"/>
</dbReference>
<evidence type="ECO:0000256" key="15">
    <source>
        <dbReference type="NCBIfam" id="TIGR00593"/>
    </source>
</evidence>
<dbReference type="SUPFAM" id="SSF56672">
    <property type="entry name" value="DNA/RNA polymerases"/>
    <property type="match status" value="1"/>
</dbReference>
<feature type="region of interest" description="Disordered" evidence="17">
    <location>
        <begin position="16"/>
        <end position="43"/>
    </location>
</feature>
<evidence type="ECO:0000256" key="7">
    <source>
        <dbReference type="ARBA" id="ARBA00022722"/>
    </source>
</evidence>
<dbReference type="NCBIfam" id="NF004397">
    <property type="entry name" value="PRK05755.1"/>
    <property type="match status" value="1"/>
</dbReference>
<keyword evidence="5 16" id="KW-0548">Nucleotidyltransferase</keyword>
<keyword evidence="4 16" id="KW-0808">Transferase</keyword>
<dbReference type="Pfam" id="PF01367">
    <property type="entry name" value="5_3_exonuc"/>
    <property type="match status" value="1"/>
</dbReference>
<dbReference type="FunFam" id="1.20.1060.10:FF:000001">
    <property type="entry name" value="DNA polymerase I"/>
    <property type="match status" value="1"/>
</dbReference>
<dbReference type="InterPro" id="IPR036397">
    <property type="entry name" value="RNaseH_sf"/>
</dbReference>
<dbReference type="SMART" id="SM00482">
    <property type="entry name" value="POLAc"/>
    <property type="match status" value="1"/>
</dbReference>
<protein>
    <recommendedName>
        <fullName evidence="3 15">DNA polymerase I</fullName>
        <ecNumber evidence="2 15">2.7.7.7</ecNumber>
    </recommendedName>
</protein>
<dbReference type="Pfam" id="PF02739">
    <property type="entry name" value="5_3_exonuc_N"/>
    <property type="match status" value="1"/>
</dbReference>
<dbReference type="InterPro" id="IPR001098">
    <property type="entry name" value="DNA-dir_DNA_pol_A_palm_dom"/>
</dbReference>
<dbReference type="Gene3D" id="3.30.420.10">
    <property type="entry name" value="Ribonuclease H-like superfamily/Ribonuclease H"/>
    <property type="match status" value="1"/>
</dbReference>
<evidence type="ECO:0000256" key="12">
    <source>
        <dbReference type="ARBA" id="ARBA00023125"/>
    </source>
</evidence>
<dbReference type="SUPFAM" id="SSF53098">
    <property type="entry name" value="Ribonuclease H-like"/>
    <property type="match status" value="1"/>
</dbReference>
<feature type="domain" description="3'-5' exonuclease" evidence="18">
    <location>
        <begin position="349"/>
        <end position="534"/>
    </location>
</feature>
<dbReference type="InterPro" id="IPR008918">
    <property type="entry name" value="HhH2"/>
</dbReference>
<dbReference type="Proteomes" id="UP000215086">
    <property type="component" value="Chromosome"/>
</dbReference>
<dbReference type="GO" id="GO:0003887">
    <property type="term" value="F:DNA-directed DNA polymerase activity"/>
    <property type="evidence" value="ECO:0007669"/>
    <property type="project" value="UniProtKB-UniRule"/>
</dbReference>
<comment type="function">
    <text evidence="16">In addition to polymerase activity, this DNA polymerase exhibits 3'-5' and 5'-3' exonuclease activity.</text>
</comment>
<keyword evidence="10 16" id="KW-0269">Exonuclease</keyword>
<dbReference type="SUPFAM" id="SSF47807">
    <property type="entry name" value="5' to 3' exonuclease, C-terminal subdomain"/>
    <property type="match status" value="1"/>
</dbReference>
<accession>A0A286REB0</accession>
<evidence type="ECO:0000313" key="21">
    <source>
        <dbReference type="EMBL" id="ASV74304.1"/>
    </source>
</evidence>
<dbReference type="Gene3D" id="3.40.50.1010">
    <property type="entry name" value="5'-nuclease"/>
    <property type="match status" value="1"/>
</dbReference>
<dbReference type="Gene3D" id="1.20.1060.10">
    <property type="entry name" value="Taq DNA Polymerase, Chain T, domain 4"/>
    <property type="match status" value="1"/>
</dbReference>
<dbReference type="EC" id="2.7.7.7" evidence="2 15"/>
<dbReference type="CDD" id="cd06139">
    <property type="entry name" value="DNA_polA_I_Ecoli_like_exo"/>
    <property type="match status" value="1"/>
</dbReference>
<keyword evidence="22" id="KW-1185">Reference proteome</keyword>
<dbReference type="GO" id="GO:0008408">
    <property type="term" value="F:3'-5' exonuclease activity"/>
    <property type="evidence" value="ECO:0007669"/>
    <property type="project" value="UniProtKB-UniRule"/>
</dbReference>
<reference evidence="21 22" key="1">
    <citation type="journal article" name="Front. Microbiol.">
        <title>Sugar Metabolism of the First Thermophilic Planctomycete Thermogutta terrifontis: Comparative Genomic and Transcriptomic Approaches.</title>
        <authorList>
            <person name="Elcheninov A.G."/>
            <person name="Menzel P."/>
            <person name="Gudbergsdottir S.R."/>
            <person name="Slesarev A.I."/>
            <person name="Kadnikov V.V."/>
            <person name="Krogh A."/>
            <person name="Bonch-Osmolovskaya E.A."/>
            <person name="Peng X."/>
            <person name="Kublanov I.V."/>
        </authorList>
    </citation>
    <scope>NUCLEOTIDE SEQUENCE [LARGE SCALE GENOMIC DNA]</scope>
    <source>
        <strain evidence="21 22">R1</strain>
    </source>
</reference>
<evidence type="ECO:0000256" key="16">
    <source>
        <dbReference type="RuleBase" id="RU004460"/>
    </source>
</evidence>
<dbReference type="KEGG" id="ttf:THTE_1702"/>
<dbReference type="SUPFAM" id="SSF88723">
    <property type="entry name" value="PIN domain-like"/>
    <property type="match status" value="1"/>
</dbReference>